<organism evidence="11 12">
    <name type="scientific">Novispirillum itersonii</name>
    <name type="common">Aquaspirillum itersonii</name>
    <dbReference type="NCBI Taxonomy" id="189"/>
    <lineage>
        <taxon>Bacteria</taxon>
        <taxon>Pseudomonadati</taxon>
        <taxon>Pseudomonadota</taxon>
        <taxon>Alphaproteobacteria</taxon>
        <taxon>Rhodospirillales</taxon>
        <taxon>Novispirillaceae</taxon>
        <taxon>Novispirillum</taxon>
    </lineage>
</organism>
<dbReference type="EMBL" id="JACIIX010000014">
    <property type="protein sequence ID" value="MBB6211834.1"/>
    <property type="molecule type" value="Genomic_DNA"/>
</dbReference>
<accession>A0A7X0DNZ0</accession>
<feature type="domain" description="ABC transmembrane type-1" evidence="10">
    <location>
        <begin position="121"/>
        <end position="309"/>
    </location>
</feature>
<evidence type="ECO:0000256" key="3">
    <source>
        <dbReference type="ARBA" id="ARBA00022448"/>
    </source>
</evidence>
<keyword evidence="7 9" id="KW-1133">Transmembrane helix</keyword>
<name>A0A7X0DNZ0_NOVIT</name>
<dbReference type="Pfam" id="PF00528">
    <property type="entry name" value="BPD_transp_1"/>
    <property type="match status" value="1"/>
</dbReference>
<dbReference type="GO" id="GO:0006865">
    <property type="term" value="P:amino acid transport"/>
    <property type="evidence" value="ECO:0007669"/>
    <property type="project" value="UniProtKB-KW"/>
</dbReference>
<dbReference type="SUPFAM" id="SSF161098">
    <property type="entry name" value="MetI-like"/>
    <property type="match status" value="1"/>
</dbReference>
<dbReference type="InterPro" id="IPR010065">
    <property type="entry name" value="AA_ABC_transptr_permease_3TM"/>
</dbReference>
<feature type="transmembrane region" description="Helical" evidence="9">
    <location>
        <begin position="16"/>
        <end position="34"/>
    </location>
</feature>
<dbReference type="InterPro" id="IPR043429">
    <property type="entry name" value="ArtM/GltK/GlnP/TcyL/YhdX-like"/>
</dbReference>
<dbReference type="Gene3D" id="1.10.3720.10">
    <property type="entry name" value="MetI-like"/>
    <property type="match status" value="1"/>
</dbReference>
<evidence type="ECO:0000256" key="9">
    <source>
        <dbReference type="RuleBase" id="RU363032"/>
    </source>
</evidence>
<comment type="subcellular location">
    <subcellularLocation>
        <location evidence="1">Cell inner membrane</location>
        <topology evidence="1">Multi-pass membrane protein</topology>
    </subcellularLocation>
    <subcellularLocation>
        <location evidence="9">Cell membrane</location>
        <topology evidence="9">Multi-pass membrane protein</topology>
    </subcellularLocation>
</comment>
<evidence type="ECO:0000256" key="4">
    <source>
        <dbReference type="ARBA" id="ARBA00022475"/>
    </source>
</evidence>
<evidence type="ECO:0000313" key="11">
    <source>
        <dbReference type="EMBL" id="MBB6211834.1"/>
    </source>
</evidence>
<feature type="transmembrane region" description="Helical" evidence="9">
    <location>
        <begin position="121"/>
        <end position="141"/>
    </location>
</feature>
<evidence type="ECO:0000313" key="12">
    <source>
        <dbReference type="Proteomes" id="UP000544872"/>
    </source>
</evidence>
<dbReference type="Proteomes" id="UP000544872">
    <property type="component" value="Unassembled WGS sequence"/>
</dbReference>
<evidence type="ECO:0000256" key="6">
    <source>
        <dbReference type="ARBA" id="ARBA00022970"/>
    </source>
</evidence>
<keyword evidence="12" id="KW-1185">Reference proteome</keyword>
<comment type="similarity">
    <text evidence="2">Belongs to the binding-protein-dependent transport system permease family. HisMQ subfamily.</text>
</comment>
<keyword evidence="4" id="KW-1003">Cell membrane</keyword>
<dbReference type="InterPro" id="IPR000515">
    <property type="entry name" value="MetI-like"/>
</dbReference>
<evidence type="ECO:0000256" key="2">
    <source>
        <dbReference type="ARBA" id="ARBA00010072"/>
    </source>
</evidence>
<feature type="transmembrane region" description="Helical" evidence="9">
    <location>
        <begin position="153"/>
        <end position="177"/>
    </location>
</feature>
<keyword evidence="6" id="KW-0029">Amino-acid transport</keyword>
<dbReference type="NCBIfam" id="TIGR01726">
    <property type="entry name" value="HEQRo_perm_3TM"/>
    <property type="match status" value="1"/>
</dbReference>
<keyword evidence="8 9" id="KW-0472">Membrane</keyword>
<dbReference type="GO" id="GO:0022857">
    <property type="term" value="F:transmembrane transporter activity"/>
    <property type="evidence" value="ECO:0007669"/>
    <property type="project" value="InterPro"/>
</dbReference>
<evidence type="ECO:0000256" key="7">
    <source>
        <dbReference type="ARBA" id="ARBA00022989"/>
    </source>
</evidence>
<dbReference type="PANTHER" id="PTHR30614">
    <property type="entry name" value="MEMBRANE COMPONENT OF AMINO ACID ABC TRANSPORTER"/>
    <property type="match status" value="1"/>
</dbReference>
<feature type="transmembrane region" description="Helical" evidence="9">
    <location>
        <begin position="87"/>
        <end position="109"/>
    </location>
</feature>
<gene>
    <name evidence="11" type="ORF">FHS48_003278</name>
</gene>
<dbReference type="PROSITE" id="PS50928">
    <property type="entry name" value="ABC_TM1"/>
    <property type="match status" value="1"/>
</dbReference>
<protein>
    <submittedName>
        <fullName evidence="11">Polar amino acid transport system permease protein</fullName>
    </submittedName>
</protein>
<proteinExistence type="inferred from homology"/>
<reference evidence="11 12" key="1">
    <citation type="submission" date="2020-08" db="EMBL/GenBank/DDBJ databases">
        <title>Genomic Encyclopedia of Type Strains, Phase IV (KMG-IV): sequencing the most valuable type-strain genomes for metagenomic binning, comparative biology and taxonomic classification.</title>
        <authorList>
            <person name="Goeker M."/>
        </authorList>
    </citation>
    <scope>NUCLEOTIDE SEQUENCE [LARGE SCALE GENOMIC DNA]</scope>
    <source>
        <strain evidence="11 12">DSM 11590</strain>
    </source>
</reference>
<evidence type="ECO:0000256" key="8">
    <source>
        <dbReference type="ARBA" id="ARBA00023136"/>
    </source>
</evidence>
<dbReference type="RefSeq" id="WP_184264967.1">
    <property type="nucleotide sequence ID" value="NZ_JACIIX010000014.1"/>
</dbReference>
<evidence type="ECO:0000256" key="5">
    <source>
        <dbReference type="ARBA" id="ARBA00022692"/>
    </source>
</evidence>
<dbReference type="GO" id="GO:0043190">
    <property type="term" value="C:ATP-binding cassette (ABC) transporter complex"/>
    <property type="evidence" value="ECO:0007669"/>
    <property type="project" value="InterPro"/>
</dbReference>
<comment type="caution">
    <text evidence="11">The sequence shown here is derived from an EMBL/GenBank/DDBJ whole genome shotgun (WGS) entry which is preliminary data.</text>
</comment>
<dbReference type="InterPro" id="IPR035906">
    <property type="entry name" value="MetI-like_sf"/>
</dbReference>
<evidence type="ECO:0000256" key="1">
    <source>
        <dbReference type="ARBA" id="ARBA00004429"/>
    </source>
</evidence>
<feature type="transmembrane region" description="Helical" evidence="9">
    <location>
        <begin position="54"/>
        <end position="75"/>
    </location>
</feature>
<dbReference type="CDD" id="cd06261">
    <property type="entry name" value="TM_PBP2"/>
    <property type="match status" value="1"/>
</dbReference>
<evidence type="ECO:0000259" key="10">
    <source>
        <dbReference type="PROSITE" id="PS50928"/>
    </source>
</evidence>
<dbReference type="AlphaFoldDB" id="A0A7X0DNZ0"/>
<sequence length="321" mass="34820">MYQDNVIRPRMTDSPAFLGGTAAVVFAAACLSGAGQSGLGGLLAPVVNSLSAPALRTVAVALTLALAFTANIHLIGKLPLRGQVIAVWTELLLLFLVFFDSFDLSYSFIGTKVGFMITQGVLTTVYVSAISIAFAFVFALLGSTAKLSGNGFAVAVASFYTSFFRGVPLLIQIYLIYLGIPQLGYVVDAIPAGVMALSLCYGAYMTEIFRAGIMSIPKGQWEASRALGLTPWHTLSRIILPQSMRLIIPPTGNQFIAMLKDSSLVSVIGVWELMFLARTQGRAEFRHLEMLITAAVLYWALSFVLERVQAHLEKRFNRAHR</sequence>
<dbReference type="PANTHER" id="PTHR30614:SF0">
    <property type="entry name" value="L-CYSTINE TRANSPORT SYSTEM PERMEASE PROTEIN TCYL"/>
    <property type="match status" value="1"/>
</dbReference>
<keyword evidence="3 9" id="KW-0813">Transport</keyword>
<feature type="transmembrane region" description="Helical" evidence="9">
    <location>
        <begin position="183"/>
        <end position="204"/>
    </location>
</feature>
<keyword evidence="5 9" id="KW-0812">Transmembrane</keyword>